<dbReference type="eggNOG" id="ENOG5031ARI">
    <property type="taxonomic scope" value="Bacteria"/>
</dbReference>
<evidence type="ECO:0000313" key="2">
    <source>
        <dbReference type="Proteomes" id="UP000006691"/>
    </source>
</evidence>
<reference evidence="2" key="1">
    <citation type="submission" date="2011-04" db="EMBL/GenBank/DDBJ databases">
        <title>Genome sequence of Solibacillus silvestris StLB046.</title>
        <authorList>
            <person name="Morohoshi T."/>
            <person name="Someya N."/>
            <person name="Ikeda T."/>
        </authorList>
    </citation>
    <scope>NUCLEOTIDE SEQUENCE [LARGE SCALE GENOMIC DNA]</scope>
    <source>
        <strain evidence="2">StLB046</strain>
    </source>
</reference>
<organism evidence="1 2">
    <name type="scientific">Solibacillus silvestris (strain StLB046)</name>
    <name type="common">Bacillus silvestris</name>
    <dbReference type="NCBI Taxonomy" id="1002809"/>
    <lineage>
        <taxon>Bacteria</taxon>
        <taxon>Bacillati</taxon>
        <taxon>Bacillota</taxon>
        <taxon>Bacilli</taxon>
        <taxon>Bacillales</taxon>
        <taxon>Caryophanaceae</taxon>
        <taxon>Solibacillus</taxon>
    </lineage>
</organism>
<reference evidence="1 2" key="2">
    <citation type="journal article" date="2012" name="J. Biosci. Bioeng.">
        <title>Complete genome sequence and characterization of the N-acylhomoserine lactone-degrading gene of the potato leaf-associated Solibacillus silvestris.</title>
        <authorList>
            <person name="Morohoshi T."/>
            <person name="Tominaga Y."/>
            <person name="Someya N."/>
            <person name="Ikeda T."/>
        </authorList>
    </citation>
    <scope>NUCLEOTIDE SEQUENCE [LARGE SCALE GENOMIC DNA]</scope>
    <source>
        <strain evidence="1 2">StLB046</strain>
    </source>
</reference>
<dbReference type="HOGENOM" id="CLU_131456_0_0_9"/>
<dbReference type="STRING" id="1002809.SSIL_1112"/>
<evidence type="ECO:0000313" key="1">
    <source>
        <dbReference type="EMBL" id="BAK15535.1"/>
    </source>
</evidence>
<dbReference type="AlphaFoldDB" id="F2F7R0"/>
<sequence length="137" mass="17000">MRLWHTELIPFIPKSQLLAQWRELNSIFVKEDKHVLINYIYEYPKEDLYIYTQIVLKEMRARNITIRTIDKMDRYFADLHFTENEYYPPYSRHHNDEYLTICYYNLYEKYIRGQKDFTTEQFEALHQYYSIKKGAAF</sequence>
<dbReference type="KEGG" id="siv:SSIL_1112"/>
<evidence type="ECO:0008006" key="3">
    <source>
        <dbReference type="Google" id="ProtNLM"/>
    </source>
</evidence>
<keyword evidence="2" id="KW-1185">Reference proteome</keyword>
<dbReference type="PATRIC" id="fig|1002809.3.peg.1124"/>
<gene>
    <name evidence="1" type="ordered locus">SSIL_1112</name>
</gene>
<proteinExistence type="predicted"/>
<dbReference type="Proteomes" id="UP000006691">
    <property type="component" value="Chromosome"/>
</dbReference>
<dbReference type="Pfam" id="PF03013">
    <property type="entry name" value="Pyr_excise"/>
    <property type="match status" value="1"/>
</dbReference>
<protein>
    <recommendedName>
        <fullName evidence="3">Neutral trehalase</fullName>
    </recommendedName>
</protein>
<dbReference type="InterPro" id="IPR004260">
    <property type="entry name" value="Pyr-dimer_DNA_glycosylase"/>
</dbReference>
<name>F2F7R0_SOLSS</name>
<dbReference type="EMBL" id="AP012157">
    <property type="protein sequence ID" value="BAK15535.1"/>
    <property type="molecule type" value="Genomic_DNA"/>
</dbReference>
<accession>F2F7R0</accession>